<evidence type="ECO:0000313" key="4">
    <source>
        <dbReference type="EMBL" id="GHB37062.1"/>
    </source>
</evidence>
<keyword evidence="3" id="KW-1133">Transmembrane helix</keyword>
<comment type="similarity">
    <text evidence="1">Belongs to the transferase hexapeptide repeat family.</text>
</comment>
<keyword evidence="5" id="KW-1185">Reference proteome</keyword>
<dbReference type="CDD" id="cd05825">
    <property type="entry name" value="LbH_wcaF_like"/>
    <property type="match status" value="1"/>
</dbReference>
<dbReference type="PANTHER" id="PTHR23416:SF23">
    <property type="entry name" value="ACETYLTRANSFERASE C18B11.09C-RELATED"/>
    <property type="match status" value="1"/>
</dbReference>
<name>A0A8J3CW16_9BACT</name>
<sequence length="183" mass="20679">MKEVLLYKFDNKWYQPAGLFKKTVWFFVNILFFLNPISVYSPIKVWILILFGAKVGRRVLIKPRVNIKYPWYLTIGDDVWIGEGVWIDNLTAVQLDSNVCISQGAMLLTGNHNYKSESFDLILGSIVIEKGVWIGAKSVVCPGVTCKSHSILTVGSVATKSLESYSIYQGNPAVKVRERVFNQ</sequence>
<keyword evidence="3" id="KW-0812">Transmembrane</keyword>
<proteinExistence type="inferred from homology"/>
<evidence type="ECO:0000256" key="2">
    <source>
        <dbReference type="ARBA" id="ARBA00022679"/>
    </source>
</evidence>
<dbReference type="GO" id="GO:0005829">
    <property type="term" value="C:cytosol"/>
    <property type="evidence" value="ECO:0007669"/>
    <property type="project" value="TreeGrafter"/>
</dbReference>
<dbReference type="Proteomes" id="UP000642809">
    <property type="component" value="Unassembled WGS sequence"/>
</dbReference>
<accession>A0A8J3CW16</accession>
<protein>
    <submittedName>
        <fullName evidence="4">Colanic acid biosynthesis acetyltransferase WcaF</fullName>
    </submittedName>
</protein>
<dbReference type="Gene3D" id="2.160.10.10">
    <property type="entry name" value="Hexapeptide repeat proteins"/>
    <property type="match status" value="1"/>
</dbReference>
<organism evidence="4 5">
    <name type="scientific">Mongoliitalea lutea</name>
    <dbReference type="NCBI Taxonomy" id="849756"/>
    <lineage>
        <taxon>Bacteria</taxon>
        <taxon>Pseudomonadati</taxon>
        <taxon>Bacteroidota</taxon>
        <taxon>Cytophagia</taxon>
        <taxon>Cytophagales</taxon>
        <taxon>Cyclobacteriaceae</taxon>
        <taxon>Mongoliitalea</taxon>
    </lineage>
</organism>
<dbReference type="InterPro" id="IPR051159">
    <property type="entry name" value="Hexapeptide_acetyltransf"/>
</dbReference>
<dbReference type="GO" id="GO:0008374">
    <property type="term" value="F:O-acyltransferase activity"/>
    <property type="evidence" value="ECO:0007669"/>
    <property type="project" value="TreeGrafter"/>
</dbReference>
<dbReference type="NCBIfam" id="NF007797">
    <property type="entry name" value="PRK10502.1"/>
    <property type="match status" value="1"/>
</dbReference>
<dbReference type="EMBL" id="BMYF01000009">
    <property type="protein sequence ID" value="GHB37062.1"/>
    <property type="molecule type" value="Genomic_DNA"/>
</dbReference>
<dbReference type="AlphaFoldDB" id="A0A8J3CW16"/>
<keyword evidence="2" id="KW-0808">Transferase</keyword>
<comment type="caution">
    <text evidence="4">The sequence shown here is derived from an EMBL/GenBank/DDBJ whole genome shotgun (WGS) entry which is preliminary data.</text>
</comment>
<reference evidence="4" key="2">
    <citation type="submission" date="2020-09" db="EMBL/GenBank/DDBJ databases">
        <authorList>
            <person name="Sun Q."/>
            <person name="Kim S."/>
        </authorList>
    </citation>
    <scope>NUCLEOTIDE SEQUENCE</scope>
    <source>
        <strain evidence="4">KCTC 23224</strain>
    </source>
</reference>
<dbReference type="InterPro" id="IPR011004">
    <property type="entry name" value="Trimer_LpxA-like_sf"/>
</dbReference>
<keyword evidence="3" id="KW-0472">Membrane</keyword>
<feature type="transmembrane region" description="Helical" evidence="3">
    <location>
        <begin position="24"/>
        <end position="53"/>
    </location>
</feature>
<gene>
    <name evidence="4" type="ORF">GCM10008106_17930</name>
</gene>
<dbReference type="RefSeq" id="WP_189580980.1">
    <property type="nucleotide sequence ID" value="NZ_BMYF01000009.1"/>
</dbReference>
<reference evidence="4" key="1">
    <citation type="journal article" date="2014" name="Int. J. Syst. Evol. Microbiol.">
        <title>Complete genome sequence of Corynebacterium casei LMG S-19264T (=DSM 44701T), isolated from a smear-ripened cheese.</title>
        <authorList>
            <consortium name="US DOE Joint Genome Institute (JGI-PGF)"/>
            <person name="Walter F."/>
            <person name="Albersmeier A."/>
            <person name="Kalinowski J."/>
            <person name="Ruckert C."/>
        </authorList>
    </citation>
    <scope>NUCLEOTIDE SEQUENCE</scope>
    <source>
        <strain evidence="4">KCTC 23224</strain>
    </source>
</reference>
<evidence type="ECO:0000256" key="1">
    <source>
        <dbReference type="ARBA" id="ARBA00007274"/>
    </source>
</evidence>
<dbReference type="SUPFAM" id="SSF51161">
    <property type="entry name" value="Trimeric LpxA-like enzymes"/>
    <property type="match status" value="1"/>
</dbReference>
<dbReference type="PANTHER" id="PTHR23416">
    <property type="entry name" value="SIALIC ACID SYNTHASE-RELATED"/>
    <property type="match status" value="1"/>
</dbReference>
<evidence type="ECO:0000256" key="3">
    <source>
        <dbReference type="SAM" id="Phobius"/>
    </source>
</evidence>
<evidence type="ECO:0000313" key="5">
    <source>
        <dbReference type="Proteomes" id="UP000642809"/>
    </source>
</evidence>